<feature type="domain" description="KH type-2" evidence="9">
    <location>
        <begin position="203"/>
        <end position="278"/>
    </location>
</feature>
<dbReference type="InterPro" id="IPR004044">
    <property type="entry name" value="KH_dom_type_2"/>
</dbReference>
<dbReference type="GO" id="GO:0070181">
    <property type="term" value="F:small ribosomal subunit rRNA binding"/>
    <property type="evidence" value="ECO:0007669"/>
    <property type="project" value="UniProtKB-UniRule"/>
</dbReference>
<dbReference type="EMBL" id="PFED01000006">
    <property type="protein sequence ID" value="PJE63318.1"/>
    <property type="molecule type" value="Genomic_DNA"/>
</dbReference>
<dbReference type="InterPro" id="IPR015946">
    <property type="entry name" value="KH_dom-like_a/b"/>
</dbReference>
<dbReference type="AlphaFoldDB" id="A0A2M8KTP8"/>
<dbReference type="Gene3D" id="3.40.50.300">
    <property type="entry name" value="P-loop containing nucleotide triphosphate hydrolases"/>
    <property type="match status" value="1"/>
</dbReference>
<dbReference type="InterPro" id="IPR030388">
    <property type="entry name" value="G_ERA_dom"/>
</dbReference>
<dbReference type="PANTHER" id="PTHR42698">
    <property type="entry name" value="GTPASE ERA"/>
    <property type="match status" value="1"/>
</dbReference>
<dbReference type="GO" id="GO:0003924">
    <property type="term" value="F:GTPase activity"/>
    <property type="evidence" value="ECO:0007669"/>
    <property type="project" value="UniProtKB-UniRule"/>
</dbReference>
<evidence type="ECO:0000256" key="3">
    <source>
        <dbReference type="ARBA" id="ARBA00022741"/>
    </source>
</evidence>
<feature type="region of interest" description="G2" evidence="7">
    <location>
        <begin position="37"/>
        <end position="41"/>
    </location>
</feature>
<dbReference type="SUPFAM" id="SSF54814">
    <property type="entry name" value="Prokaryotic type KH domain (KH-domain type II)"/>
    <property type="match status" value="1"/>
</dbReference>
<dbReference type="Pfam" id="PF01926">
    <property type="entry name" value="MMR_HSR1"/>
    <property type="match status" value="1"/>
</dbReference>
<evidence type="ECO:0000256" key="2">
    <source>
        <dbReference type="ARBA" id="ARBA00020484"/>
    </source>
</evidence>
<dbReference type="InterPro" id="IPR009019">
    <property type="entry name" value="KH_sf_prok-type"/>
</dbReference>
<dbReference type="NCBIfam" id="TIGR00436">
    <property type="entry name" value="era"/>
    <property type="match status" value="1"/>
</dbReference>
<evidence type="ECO:0000259" key="9">
    <source>
        <dbReference type="PROSITE" id="PS50823"/>
    </source>
</evidence>
<feature type="region of interest" description="G3" evidence="7">
    <location>
        <begin position="58"/>
        <end position="61"/>
    </location>
</feature>
<dbReference type="PRINTS" id="PR00326">
    <property type="entry name" value="GTP1OBG"/>
</dbReference>
<accession>A0A2M8KTP8</accession>
<reference evidence="12" key="1">
    <citation type="submission" date="2017-09" db="EMBL/GenBank/DDBJ databases">
        <title>Depth-based differentiation of microbial function through sediment-hosted aquifers and enrichment of novel symbionts in the deep terrestrial subsurface.</title>
        <authorList>
            <person name="Probst A.J."/>
            <person name="Ladd B."/>
            <person name="Jarett J.K."/>
            <person name="Geller-Mcgrath D.E."/>
            <person name="Sieber C.M.K."/>
            <person name="Emerson J.B."/>
            <person name="Anantharaman K."/>
            <person name="Thomas B.C."/>
            <person name="Malmstrom R."/>
            <person name="Stieglmeier M."/>
            <person name="Klingl A."/>
            <person name="Woyke T."/>
            <person name="Ryan C.M."/>
            <person name="Banfield J.F."/>
        </authorList>
    </citation>
    <scope>NUCLEOTIDE SEQUENCE [LARGE SCALE GENOMIC DNA]</scope>
</reference>
<comment type="subcellular location">
    <subcellularLocation>
        <location evidence="6">Cytoplasm</location>
    </subcellularLocation>
    <subcellularLocation>
        <location evidence="6">Cell membrane</location>
        <topology evidence="6">Peripheral membrane protein</topology>
    </subcellularLocation>
</comment>
<evidence type="ECO:0000313" key="11">
    <source>
        <dbReference type="EMBL" id="PJE63318.1"/>
    </source>
</evidence>
<dbReference type="NCBIfam" id="TIGR00231">
    <property type="entry name" value="small_GTP"/>
    <property type="match status" value="1"/>
</dbReference>
<feature type="binding site" evidence="6">
    <location>
        <begin position="122"/>
        <end position="125"/>
    </location>
    <ligand>
        <name>GTP</name>
        <dbReference type="ChEBI" id="CHEBI:37565"/>
    </ligand>
</feature>
<comment type="subunit">
    <text evidence="6">Monomer.</text>
</comment>
<keyword evidence="3 6" id="KW-0547">Nucleotide-binding</keyword>
<evidence type="ECO:0000256" key="5">
    <source>
        <dbReference type="ARBA" id="ARBA00023134"/>
    </source>
</evidence>
<dbReference type="Pfam" id="PF07650">
    <property type="entry name" value="KH_2"/>
    <property type="match status" value="1"/>
</dbReference>
<dbReference type="Gene3D" id="3.30.300.20">
    <property type="match status" value="1"/>
</dbReference>
<evidence type="ECO:0000256" key="8">
    <source>
        <dbReference type="RuleBase" id="RU003761"/>
    </source>
</evidence>
<dbReference type="PROSITE" id="PS50823">
    <property type="entry name" value="KH_TYPE_2"/>
    <property type="match status" value="1"/>
</dbReference>
<keyword evidence="6" id="KW-0472">Membrane</keyword>
<keyword evidence="6" id="KW-0963">Cytoplasm</keyword>
<dbReference type="GO" id="GO:0000028">
    <property type="term" value="P:ribosomal small subunit assembly"/>
    <property type="evidence" value="ECO:0007669"/>
    <property type="project" value="TreeGrafter"/>
</dbReference>
<dbReference type="InterPro" id="IPR005225">
    <property type="entry name" value="Small_GTP-bd"/>
</dbReference>
<organism evidence="11 12">
    <name type="scientific">Candidatus Roizmanbacteria bacterium CG10_big_fil_rev_8_21_14_0_10_39_6</name>
    <dbReference type="NCBI Taxonomy" id="1974853"/>
    <lineage>
        <taxon>Bacteria</taxon>
        <taxon>Candidatus Roizmaniibacteriota</taxon>
    </lineage>
</organism>
<gene>
    <name evidence="6" type="primary">era</name>
    <name evidence="11" type="ORF">COU88_00165</name>
</gene>
<comment type="function">
    <text evidence="6">An essential GTPase that binds both GDP and GTP, with rapid nucleotide exchange. Plays a role in 16S rRNA processing and 30S ribosomal subunit biogenesis and possibly also in cell cycle regulation and energy metabolism.</text>
</comment>
<comment type="caution">
    <text evidence="11">The sequence shown here is derived from an EMBL/GenBank/DDBJ whole genome shotgun (WGS) entry which is preliminary data.</text>
</comment>
<protein>
    <recommendedName>
        <fullName evidence="2 6">GTPase Era</fullName>
    </recommendedName>
</protein>
<feature type="region of interest" description="G5" evidence="7">
    <location>
        <begin position="147"/>
        <end position="149"/>
    </location>
</feature>
<name>A0A2M8KTP8_9BACT</name>
<proteinExistence type="inferred from homology"/>
<evidence type="ECO:0000259" key="10">
    <source>
        <dbReference type="PROSITE" id="PS51713"/>
    </source>
</evidence>
<sequence length="287" mass="32981">MKKAGIVLLIGRPNVGKSTLLNTLVGQKVSITSPKPQTTRFPIRAVFEDERGQLIFIDTPGIFKKAEDVLSRAVNRKTLATLDEEFDVVVYMVDPTRARSFEEGRVLGIVRKLNKPVILVFNKMDLETKHMAEYTFIQDEVAATYKISALKDKHIKPFIEDVFSRVNREYPLVDMTDSVTPALNMNSRLFLQEIIREKVYLFTREEVPYKVGVAVEEIKERDNGSLYIKAVIYTVDKRYRGMLVGRQGKMVKEIGMAARKELERSTNKKVFLDLRIEANHHLQEMLN</sequence>
<comment type="similarity">
    <text evidence="1 6 7 8">Belongs to the TRAFAC class TrmE-Era-EngA-EngB-Septin-like GTPase superfamily. Era GTPase family.</text>
</comment>
<dbReference type="InterPro" id="IPR005662">
    <property type="entry name" value="GTPase_Era-like"/>
</dbReference>
<evidence type="ECO:0000256" key="7">
    <source>
        <dbReference type="PROSITE-ProRule" id="PRU01050"/>
    </source>
</evidence>
<feature type="region of interest" description="G4" evidence="7">
    <location>
        <begin position="122"/>
        <end position="125"/>
    </location>
</feature>
<dbReference type="InterPro" id="IPR006073">
    <property type="entry name" value="GTP-bd"/>
</dbReference>
<evidence type="ECO:0000256" key="6">
    <source>
        <dbReference type="HAMAP-Rule" id="MF_00367"/>
    </source>
</evidence>
<dbReference type="CDD" id="cd04163">
    <property type="entry name" value="Era"/>
    <property type="match status" value="1"/>
</dbReference>
<dbReference type="HAMAP" id="MF_00367">
    <property type="entry name" value="GTPase_Era"/>
    <property type="match status" value="1"/>
</dbReference>
<keyword evidence="6" id="KW-0690">Ribosome biogenesis</keyword>
<dbReference type="GO" id="GO:0043024">
    <property type="term" value="F:ribosomal small subunit binding"/>
    <property type="evidence" value="ECO:0007669"/>
    <property type="project" value="TreeGrafter"/>
</dbReference>
<dbReference type="Proteomes" id="UP000229554">
    <property type="component" value="Unassembled WGS sequence"/>
</dbReference>
<dbReference type="GO" id="GO:0005829">
    <property type="term" value="C:cytosol"/>
    <property type="evidence" value="ECO:0007669"/>
    <property type="project" value="TreeGrafter"/>
</dbReference>
<evidence type="ECO:0000313" key="12">
    <source>
        <dbReference type="Proteomes" id="UP000229554"/>
    </source>
</evidence>
<keyword evidence="4 6" id="KW-0694">RNA-binding</keyword>
<feature type="domain" description="Era-type G" evidence="10">
    <location>
        <begin position="3"/>
        <end position="170"/>
    </location>
</feature>
<feature type="region of interest" description="G1" evidence="7">
    <location>
        <begin position="11"/>
        <end position="18"/>
    </location>
</feature>
<dbReference type="SUPFAM" id="SSF52540">
    <property type="entry name" value="P-loop containing nucleoside triphosphate hydrolases"/>
    <property type="match status" value="1"/>
</dbReference>
<dbReference type="GO" id="GO:0005525">
    <property type="term" value="F:GTP binding"/>
    <property type="evidence" value="ECO:0007669"/>
    <property type="project" value="UniProtKB-UniRule"/>
</dbReference>
<dbReference type="PROSITE" id="PS51713">
    <property type="entry name" value="G_ERA"/>
    <property type="match status" value="1"/>
</dbReference>
<dbReference type="PANTHER" id="PTHR42698:SF1">
    <property type="entry name" value="GTPASE ERA, MITOCHONDRIAL"/>
    <property type="match status" value="1"/>
</dbReference>
<evidence type="ECO:0000256" key="1">
    <source>
        <dbReference type="ARBA" id="ARBA00007921"/>
    </source>
</evidence>
<evidence type="ECO:0000256" key="4">
    <source>
        <dbReference type="ARBA" id="ARBA00022884"/>
    </source>
</evidence>
<feature type="binding site" evidence="6">
    <location>
        <begin position="58"/>
        <end position="62"/>
    </location>
    <ligand>
        <name>GTP</name>
        <dbReference type="ChEBI" id="CHEBI:37565"/>
    </ligand>
</feature>
<dbReference type="InterPro" id="IPR027417">
    <property type="entry name" value="P-loop_NTPase"/>
</dbReference>
<dbReference type="CDD" id="cd22534">
    <property type="entry name" value="KH-II_Era"/>
    <property type="match status" value="1"/>
</dbReference>
<keyword evidence="5 6" id="KW-0342">GTP-binding</keyword>
<feature type="binding site" evidence="6">
    <location>
        <begin position="11"/>
        <end position="18"/>
    </location>
    <ligand>
        <name>GTP</name>
        <dbReference type="ChEBI" id="CHEBI:37565"/>
    </ligand>
</feature>
<keyword evidence="6" id="KW-1003">Cell membrane</keyword>
<keyword evidence="6" id="KW-0699">rRNA-binding</keyword>
<dbReference type="NCBIfam" id="NF000908">
    <property type="entry name" value="PRK00089.1"/>
    <property type="match status" value="1"/>
</dbReference>
<dbReference type="GO" id="GO:0005886">
    <property type="term" value="C:plasma membrane"/>
    <property type="evidence" value="ECO:0007669"/>
    <property type="project" value="UniProtKB-SubCell"/>
</dbReference>